<proteinExistence type="predicted"/>
<feature type="transmembrane region" description="Helical" evidence="1">
    <location>
        <begin position="78"/>
        <end position="99"/>
    </location>
</feature>
<keyword evidence="1" id="KW-0812">Transmembrane</keyword>
<dbReference type="Proteomes" id="UP001556367">
    <property type="component" value="Unassembled WGS sequence"/>
</dbReference>
<protein>
    <submittedName>
        <fullName evidence="3">Uncharacterized protein</fullName>
    </submittedName>
</protein>
<dbReference type="EMBL" id="JASNQZ010000001">
    <property type="protein sequence ID" value="KAL0960671.1"/>
    <property type="molecule type" value="Genomic_DNA"/>
</dbReference>
<sequence length="438" mass="48167">MFIRILFQILPILISSSYVDPPWINEEYGATILTRGSPVKAKLLVPMVAPPASPPPSRVVGMDPPSSTILATAQFSTLFSLIGPSIVLLAMVLAGYLVFKNTPAVHQETLEPTRILLAEVHGNRISSMSRPRTVSRLGPRPASRSGPRFVKLAVRHKKGFVRRCISFIGVNLPWIYIATFILGAVFPAYLGHSSYHWSSPASSASIKPVFKALTIIDPPPSSKIALSMFNRVVKSKPGEAATTISTPTVNSMATVSPMATLSGFYSAATVTCDLEHFVDCRNPQNANFSGTSTQTSSDAMHAATPLPLPYDVHLRNTFVERVLDPQWIDENEVQCHLDTLPDSQKNPIGVLYSHCLTSHIKGEHSAIMGGPHPQFDAAVEHRFGWLWLDIRTWSPCDVGSVARSSDIEMAKTFSRCVINSFLTEHNKMYKEYIRQRAS</sequence>
<evidence type="ECO:0000256" key="2">
    <source>
        <dbReference type="SAM" id="SignalP"/>
    </source>
</evidence>
<feature type="chain" id="PRO_5047443625" evidence="2">
    <location>
        <begin position="17"/>
        <end position="438"/>
    </location>
</feature>
<accession>A0ABR3JZX3</accession>
<reference evidence="4" key="1">
    <citation type="submission" date="2024-06" db="EMBL/GenBank/DDBJ databases">
        <title>Multi-omics analyses provide insights into the biosynthesis of the anticancer antibiotic pleurotin in Hohenbuehelia grisea.</title>
        <authorList>
            <person name="Weaver J.A."/>
            <person name="Alberti F."/>
        </authorList>
    </citation>
    <scope>NUCLEOTIDE SEQUENCE [LARGE SCALE GENOMIC DNA]</scope>
    <source>
        <strain evidence="4">T-177</strain>
    </source>
</reference>
<evidence type="ECO:0000256" key="1">
    <source>
        <dbReference type="SAM" id="Phobius"/>
    </source>
</evidence>
<comment type="caution">
    <text evidence="3">The sequence shown here is derived from an EMBL/GenBank/DDBJ whole genome shotgun (WGS) entry which is preliminary data.</text>
</comment>
<evidence type="ECO:0000313" key="3">
    <source>
        <dbReference type="EMBL" id="KAL0960671.1"/>
    </source>
</evidence>
<feature type="signal peptide" evidence="2">
    <location>
        <begin position="1"/>
        <end position="16"/>
    </location>
</feature>
<gene>
    <name evidence="3" type="ORF">HGRIS_005700</name>
</gene>
<keyword evidence="2" id="KW-0732">Signal</keyword>
<evidence type="ECO:0000313" key="4">
    <source>
        <dbReference type="Proteomes" id="UP001556367"/>
    </source>
</evidence>
<name>A0ABR3JZX3_9AGAR</name>
<keyword evidence="4" id="KW-1185">Reference proteome</keyword>
<keyword evidence="1" id="KW-0472">Membrane</keyword>
<feature type="transmembrane region" description="Helical" evidence="1">
    <location>
        <begin position="165"/>
        <end position="190"/>
    </location>
</feature>
<keyword evidence="1" id="KW-1133">Transmembrane helix</keyword>
<organism evidence="3 4">
    <name type="scientific">Hohenbuehelia grisea</name>
    <dbReference type="NCBI Taxonomy" id="104357"/>
    <lineage>
        <taxon>Eukaryota</taxon>
        <taxon>Fungi</taxon>
        <taxon>Dikarya</taxon>
        <taxon>Basidiomycota</taxon>
        <taxon>Agaricomycotina</taxon>
        <taxon>Agaricomycetes</taxon>
        <taxon>Agaricomycetidae</taxon>
        <taxon>Agaricales</taxon>
        <taxon>Pleurotineae</taxon>
        <taxon>Pleurotaceae</taxon>
        <taxon>Hohenbuehelia</taxon>
    </lineage>
</organism>